<reference evidence="5" key="1">
    <citation type="submission" date="2020-10" db="EMBL/GenBank/DDBJ databases">
        <authorList>
            <person name="Gilroy R."/>
        </authorList>
    </citation>
    <scope>NUCLEOTIDE SEQUENCE</scope>
    <source>
        <strain evidence="5">9366</strain>
    </source>
</reference>
<dbReference type="GO" id="GO:0003677">
    <property type="term" value="F:DNA binding"/>
    <property type="evidence" value="ECO:0007669"/>
    <property type="project" value="UniProtKB-KW"/>
</dbReference>
<keyword evidence="3" id="KW-0175">Coiled coil</keyword>
<keyword evidence="1" id="KW-0238">DNA-binding</keyword>
<feature type="domain" description="Recombinase zinc beta ribbon" evidence="4">
    <location>
        <begin position="34"/>
        <end position="92"/>
    </location>
</feature>
<organism evidence="5 6">
    <name type="scientific">Candidatus Caccalectryoclostridium excrementigallinarum</name>
    <dbReference type="NCBI Taxonomy" id="2840710"/>
    <lineage>
        <taxon>Bacteria</taxon>
        <taxon>Bacillati</taxon>
        <taxon>Bacillota</taxon>
        <taxon>Clostridia</taxon>
        <taxon>Christensenellales</taxon>
        <taxon>Christensenellaceae</taxon>
        <taxon>Christensenellaceae incertae sedis</taxon>
        <taxon>Candidatus Caccalectryoclostridium</taxon>
    </lineage>
</organism>
<reference evidence="5" key="2">
    <citation type="journal article" date="2021" name="PeerJ">
        <title>Extensive microbial diversity within the chicken gut microbiome revealed by metagenomics and culture.</title>
        <authorList>
            <person name="Gilroy R."/>
            <person name="Ravi A."/>
            <person name="Getino M."/>
            <person name="Pursley I."/>
            <person name="Horton D.L."/>
            <person name="Alikhan N.F."/>
            <person name="Baker D."/>
            <person name="Gharbi K."/>
            <person name="Hall N."/>
            <person name="Watson M."/>
            <person name="Adriaenssens E.M."/>
            <person name="Foster-Nyarko E."/>
            <person name="Jarju S."/>
            <person name="Secka A."/>
            <person name="Antonio M."/>
            <person name="Oren A."/>
            <person name="Chaudhuri R.R."/>
            <person name="La Ragione R."/>
            <person name="Hildebrand F."/>
            <person name="Pallen M.J."/>
        </authorList>
    </citation>
    <scope>NUCLEOTIDE SEQUENCE</scope>
    <source>
        <strain evidence="5">9366</strain>
    </source>
</reference>
<dbReference type="Pfam" id="PF13408">
    <property type="entry name" value="Zn_ribbon_recom"/>
    <property type="match status" value="1"/>
</dbReference>
<evidence type="ECO:0000313" key="6">
    <source>
        <dbReference type="Proteomes" id="UP000824145"/>
    </source>
</evidence>
<dbReference type="GO" id="GO:0000150">
    <property type="term" value="F:DNA strand exchange activity"/>
    <property type="evidence" value="ECO:0007669"/>
    <property type="project" value="TreeGrafter"/>
</dbReference>
<keyword evidence="2" id="KW-0233">DNA recombination</keyword>
<dbReference type="InterPro" id="IPR050639">
    <property type="entry name" value="SSR_resolvase"/>
</dbReference>
<accession>A0A9D1MMW7</accession>
<evidence type="ECO:0000259" key="4">
    <source>
        <dbReference type="Pfam" id="PF13408"/>
    </source>
</evidence>
<protein>
    <submittedName>
        <fullName evidence="5">Zinc ribbon domain-containing protein</fullName>
    </submittedName>
</protein>
<feature type="coiled-coil region" evidence="3">
    <location>
        <begin position="120"/>
        <end position="178"/>
    </location>
</feature>
<dbReference type="InterPro" id="IPR025827">
    <property type="entry name" value="Zn_ribbon_recom_dom"/>
</dbReference>
<evidence type="ECO:0000256" key="1">
    <source>
        <dbReference type="ARBA" id="ARBA00023125"/>
    </source>
</evidence>
<sequence length="297" mass="33674">MPQLIDDELFAEAQKVLAKYAAAPSRGKAKVEYLLSDKMICGHCGNKMTGISSTSKSKKIHHYYKCTGNNKGICKKRTVRKQFIEDEVVAAIVGEHGILTDEFIDLVAAETYLLIQSEQNDTEIKRLENLVAENQKAINNLMQALMLGKIADTILSQIEKLENENKELQDTIANEKAMLINYSYADIRKWLSHFRTLDYSKTKNRKDLIDTFIYRVILYDDKMKVLFHLKGGQQGELLLNLIFPDYPDGHGDDGDNAQKMPENKKETDKAVSNFDVNAECAYTSRLVEIRGVEPLTS</sequence>
<evidence type="ECO:0000256" key="3">
    <source>
        <dbReference type="SAM" id="Coils"/>
    </source>
</evidence>
<dbReference type="EMBL" id="DVNJ01000027">
    <property type="protein sequence ID" value="HIU63075.1"/>
    <property type="molecule type" value="Genomic_DNA"/>
</dbReference>
<dbReference type="AlphaFoldDB" id="A0A9D1MMW7"/>
<comment type="caution">
    <text evidence="5">The sequence shown here is derived from an EMBL/GenBank/DDBJ whole genome shotgun (WGS) entry which is preliminary data.</text>
</comment>
<dbReference type="Proteomes" id="UP000824145">
    <property type="component" value="Unassembled WGS sequence"/>
</dbReference>
<dbReference type="PANTHER" id="PTHR30461">
    <property type="entry name" value="DNA-INVERTASE FROM LAMBDOID PROPHAGE"/>
    <property type="match status" value="1"/>
</dbReference>
<evidence type="ECO:0000313" key="5">
    <source>
        <dbReference type="EMBL" id="HIU63075.1"/>
    </source>
</evidence>
<gene>
    <name evidence="5" type="ORF">IAB07_04860</name>
</gene>
<name>A0A9D1MMW7_9FIRM</name>
<evidence type="ECO:0000256" key="2">
    <source>
        <dbReference type="ARBA" id="ARBA00023172"/>
    </source>
</evidence>
<proteinExistence type="predicted"/>
<dbReference type="PANTHER" id="PTHR30461:SF2">
    <property type="entry name" value="SERINE RECOMBINASE PINE-RELATED"/>
    <property type="match status" value="1"/>
</dbReference>